<evidence type="ECO:0000256" key="1">
    <source>
        <dbReference type="SAM" id="MobiDB-lite"/>
    </source>
</evidence>
<sequence>MVSTSLLGELLLMLLLRPICRCCCSAGLYWTLLDNDWTATGRACAFYIQIKNTEISLISRCRFTFIPPRSRRSGLGADVDADRRRRRPLIFGERGDGGGDGGGVQVSRSRKLRSLATGSEQQVVDVCSRSDSRSDRVGRQDARARARSASGPLESNSWYPPVGVSPAFAPTPKCGANCRQSKYRSGTFAASWQRR</sequence>
<evidence type="ECO:0000256" key="2">
    <source>
        <dbReference type="SAM" id="SignalP"/>
    </source>
</evidence>
<dbReference type="Proteomes" id="UP000001292">
    <property type="component" value="Unassembled WGS sequence"/>
</dbReference>
<feature type="compositionally biased region" description="Basic and acidic residues" evidence="1">
    <location>
        <begin position="128"/>
        <end position="144"/>
    </location>
</feature>
<name>B4I4Z8_DROSE</name>
<evidence type="ECO:0000313" key="3">
    <source>
        <dbReference type="EMBL" id="EDW55291.1"/>
    </source>
</evidence>
<reference evidence="3 4" key="1">
    <citation type="journal article" date="2007" name="Nature">
        <title>Evolution of genes and genomes on the Drosophila phylogeny.</title>
        <authorList>
            <consortium name="Drosophila 12 Genomes Consortium"/>
            <person name="Clark A.G."/>
            <person name="Eisen M.B."/>
            <person name="Smith D.R."/>
            <person name="Bergman C.M."/>
            <person name="Oliver B."/>
            <person name="Markow T.A."/>
            <person name="Kaufman T.C."/>
            <person name="Kellis M."/>
            <person name="Gelbart W."/>
            <person name="Iyer V.N."/>
            <person name="Pollard D.A."/>
            <person name="Sackton T.B."/>
            <person name="Larracuente A.M."/>
            <person name="Singh N.D."/>
            <person name="Abad J.P."/>
            <person name="Abt D.N."/>
            <person name="Adryan B."/>
            <person name="Aguade M."/>
            <person name="Akashi H."/>
            <person name="Anderson W.W."/>
            <person name="Aquadro C.F."/>
            <person name="Ardell D.H."/>
            <person name="Arguello R."/>
            <person name="Artieri C.G."/>
            <person name="Barbash D.A."/>
            <person name="Barker D."/>
            <person name="Barsanti P."/>
            <person name="Batterham P."/>
            <person name="Batzoglou S."/>
            <person name="Begun D."/>
            <person name="Bhutkar A."/>
            <person name="Blanco E."/>
            <person name="Bosak S.A."/>
            <person name="Bradley R.K."/>
            <person name="Brand A.D."/>
            <person name="Brent M.R."/>
            <person name="Brooks A.N."/>
            <person name="Brown R.H."/>
            <person name="Butlin R.K."/>
            <person name="Caggese C."/>
            <person name="Calvi B.R."/>
            <person name="Bernardo de Carvalho A."/>
            <person name="Caspi A."/>
            <person name="Castrezana S."/>
            <person name="Celniker S.E."/>
            <person name="Chang J.L."/>
            <person name="Chapple C."/>
            <person name="Chatterji S."/>
            <person name="Chinwalla A."/>
            <person name="Civetta A."/>
            <person name="Clifton S.W."/>
            <person name="Comeron J.M."/>
            <person name="Costello J.C."/>
            <person name="Coyne J.A."/>
            <person name="Daub J."/>
            <person name="David R.G."/>
            <person name="Delcher A.L."/>
            <person name="Delehaunty K."/>
            <person name="Do C.B."/>
            <person name="Ebling H."/>
            <person name="Edwards K."/>
            <person name="Eickbush T."/>
            <person name="Evans J.D."/>
            <person name="Filipski A."/>
            <person name="Findeiss S."/>
            <person name="Freyhult E."/>
            <person name="Fulton L."/>
            <person name="Fulton R."/>
            <person name="Garcia A.C."/>
            <person name="Gardiner A."/>
            <person name="Garfield D.A."/>
            <person name="Garvin B.E."/>
            <person name="Gibson G."/>
            <person name="Gilbert D."/>
            <person name="Gnerre S."/>
            <person name="Godfrey J."/>
            <person name="Good R."/>
            <person name="Gotea V."/>
            <person name="Gravely B."/>
            <person name="Greenberg A.J."/>
            <person name="Griffiths-Jones S."/>
            <person name="Gross S."/>
            <person name="Guigo R."/>
            <person name="Gustafson E.A."/>
            <person name="Haerty W."/>
            <person name="Hahn M.W."/>
            <person name="Halligan D.L."/>
            <person name="Halpern A.L."/>
            <person name="Halter G.M."/>
            <person name="Han M.V."/>
            <person name="Heger A."/>
            <person name="Hillier L."/>
            <person name="Hinrichs A.S."/>
            <person name="Holmes I."/>
            <person name="Hoskins R.A."/>
            <person name="Hubisz M.J."/>
            <person name="Hultmark D."/>
            <person name="Huntley M.A."/>
            <person name="Jaffe D.B."/>
            <person name="Jagadeeshan S."/>
            <person name="Jeck W.R."/>
            <person name="Johnson J."/>
            <person name="Jones C.D."/>
            <person name="Jordan W.C."/>
            <person name="Karpen G.H."/>
            <person name="Kataoka E."/>
            <person name="Keightley P.D."/>
            <person name="Kheradpour P."/>
            <person name="Kirkness E.F."/>
            <person name="Koerich L.B."/>
            <person name="Kristiansen K."/>
            <person name="Kudrna D."/>
            <person name="Kulathinal R.J."/>
            <person name="Kumar S."/>
            <person name="Kwok R."/>
            <person name="Lander E."/>
            <person name="Langley C.H."/>
            <person name="Lapoint R."/>
            <person name="Lazzaro B.P."/>
            <person name="Lee S.J."/>
            <person name="Levesque L."/>
            <person name="Li R."/>
            <person name="Lin C.F."/>
            <person name="Lin M.F."/>
            <person name="Lindblad-Toh K."/>
            <person name="Llopart A."/>
            <person name="Long M."/>
            <person name="Low L."/>
            <person name="Lozovsky E."/>
            <person name="Lu J."/>
            <person name="Luo M."/>
            <person name="Machado C.A."/>
            <person name="Makalowski W."/>
            <person name="Marzo M."/>
            <person name="Matsuda M."/>
            <person name="Matzkin L."/>
            <person name="McAllister B."/>
            <person name="McBride C.S."/>
            <person name="McKernan B."/>
            <person name="McKernan K."/>
            <person name="Mendez-Lago M."/>
            <person name="Minx P."/>
            <person name="Mollenhauer M.U."/>
            <person name="Montooth K."/>
            <person name="Mount S.M."/>
            <person name="Mu X."/>
            <person name="Myers E."/>
            <person name="Negre B."/>
            <person name="Newfeld S."/>
            <person name="Nielsen R."/>
            <person name="Noor M.A."/>
            <person name="O'Grady P."/>
            <person name="Pachter L."/>
            <person name="Papaceit M."/>
            <person name="Parisi M.J."/>
            <person name="Parisi M."/>
            <person name="Parts L."/>
            <person name="Pedersen J.S."/>
            <person name="Pesole G."/>
            <person name="Phillippy A.M."/>
            <person name="Ponting C.P."/>
            <person name="Pop M."/>
            <person name="Porcelli D."/>
            <person name="Powell J.R."/>
            <person name="Prohaska S."/>
            <person name="Pruitt K."/>
            <person name="Puig M."/>
            <person name="Quesneville H."/>
            <person name="Ram K.R."/>
            <person name="Rand D."/>
            <person name="Rasmussen M.D."/>
            <person name="Reed L.K."/>
            <person name="Reenan R."/>
            <person name="Reily A."/>
            <person name="Remington K.A."/>
            <person name="Rieger T.T."/>
            <person name="Ritchie M.G."/>
            <person name="Robin C."/>
            <person name="Rogers Y.H."/>
            <person name="Rohde C."/>
            <person name="Rozas J."/>
            <person name="Rubenfield M.J."/>
            <person name="Ruiz A."/>
            <person name="Russo S."/>
            <person name="Salzberg S.L."/>
            <person name="Sanchez-Gracia A."/>
            <person name="Saranga D.J."/>
            <person name="Sato H."/>
            <person name="Schaeffer S.W."/>
            <person name="Schatz M.C."/>
            <person name="Schlenke T."/>
            <person name="Schwartz R."/>
            <person name="Segarra C."/>
            <person name="Singh R.S."/>
            <person name="Sirot L."/>
            <person name="Sirota M."/>
            <person name="Sisneros N.B."/>
            <person name="Smith C.D."/>
            <person name="Smith T.F."/>
            <person name="Spieth J."/>
            <person name="Stage D.E."/>
            <person name="Stark A."/>
            <person name="Stephan W."/>
            <person name="Strausberg R.L."/>
            <person name="Strempel S."/>
            <person name="Sturgill D."/>
            <person name="Sutton G."/>
            <person name="Sutton G.G."/>
            <person name="Tao W."/>
            <person name="Teichmann S."/>
            <person name="Tobari Y.N."/>
            <person name="Tomimura Y."/>
            <person name="Tsolas J.M."/>
            <person name="Valente V.L."/>
            <person name="Venter E."/>
            <person name="Venter J.C."/>
            <person name="Vicario S."/>
            <person name="Vieira F.G."/>
            <person name="Vilella A.J."/>
            <person name="Villasante A."/>
            <person name="Walenz B."/>
            <person name="Wang J."/>
            <person name="Wasserman M."/>
            <person name="Watts T."/>
            <person name="Wilson D."/>
            <person name="Wilson R.K."/>
            <person name="Wing R.A."/>
            <person name="Wolfner M.F."/>
            <person name="Wong A."/>
            <person name="Wong G.K."/>
            <person name="Wu C.I."/>
            <person name="Wu G."/>
            <person name="Yamamoto D."/>
            <person name="Yang H.P."/>
            <person name="Yang S.P."/>
            <person name="Yorke J.A."/>
            <person name="Yoshida K."/>
            <person name="Zdobnov E."/>
            <person name="Zhang P."/>
            <person name="Zhang Y."/>
            <person name="Zimin A.V."/>
            <person name="Baldwin J."/>
            <person name="Abdouelleil A."/>
            <person name="Abdulkadir J."/>
            <person name="Abebe A."/>
            <person name="Abera B."/>
            <person name="Abreu J."/>
            <person name="Acer S.C."/>
            <person name="Aftuck L."/>
            <person name="Alexander A."/>
            <person name="An P."/>
            <person name="Anderson E."/>
            <person name="Anderson S."/>
            <person name="Arachi H."/>
            <person name="Azer M."/>
            <person name="Bachantsang P."/>
            <person name="Barry A."/>
            <person name="Bayul T."/>
            <person name="Berlin A."/>
            <person name="Bessette D."/>
            <person name="Bloom T."/>
            <person name="Blye J."/>
            <person name="Boguslavskiy L."/>
            <person name="Bonnet C."/>
            <person name="Boukhgalter B."/>
            <person name="Bourzgui I."/>
            <person name="Brown A."/>
            <person name="Cahill P."/>
            <person name="Channer S."/>
            <person name="Cheshatsang Y."/>
            <person name="Chuda L."/>
            <person name="Citroen M."/>
            <person name="Collymore A."/>
            <person name="Cooke P."/>
            <person name="Costello M."/>
            <person name="D'Aco K."/>
            <person name="Daza R."/>
            <person name="De Haan G."/>
            <person name="DeGray S."/>
            <person name="DeMaso C."/>
            <person name="Dhargay N."/>
            <person name="Dooley K."/>
            <person name="Dooley E."/>
            <person name="Doricent M."/>
            <person name="Dorje P."/>
            <person name="Dorjee K."/>
            <person name="Dupes A."/>
            <person name="Elong R."/>
            <person name="Falk J."/>
            <person name="Farina A."/>
            <person name="Faro S."/>
            <person name="Ferguson D."/>
            <person name="Fisher S."/>
            <person name="Foley C.D."/>
            <person name="Franke A."/>
            <person name="Friedrich D."/>
            <person name="Gadbois L."/>
            <person name="Gearin G."/>
            <person name="Gearin C.R."/>
            <person name="Giannoukos G."/>
            <person name="Goode T."/>
            <person name="Graham J."/>
            <person name="Grandbois E."/>
            <person name="Grewal S."/>
            <person name="Gyaltsen K."/>
            <person name="Hafez N."/>
            <person name="Hagos B."/>
            <person name="Hall J."/>
            <person name="Henson C."/>
            <person name="Hollinger A."/>
            <person name="Honan T."/>
            <person name="Huard M.D."/>
            <person name="Hughes L."/>
            <person name="Hurhula B."/>
            <person name="Husby M.E."/>
            <person name="Kamat A."/>
            <person name="Kanga B."/>
            <person name="Kashin S."/>
            <person name="Khazanovich D."/>
            <person name="Kisner P."/>
            <person name="Lance K."/>
            <person name="Lara M."/>
            <person name="Lee W."/>
            <person name="Lennon N."/>
            <person name="Letendre F."/>
            <person name="LeVine R."/>
            <person name="Lipovsky A."/>
            <person name="Liu X."/>
            <person name="Liu J."/>
            <person name="Liu S."/>
            <person name="Lokyitsang T."/>
            <person name="Lokyitsang Y."/>
            <person name="Lubonja R."/>
            <person name="Lui A."/>
            <person name="MacDonald P."/>
            <person name="Magnisalis V."/>
            <person name="Maru K."/>
            <person name="Matthews C."/>
            <person name="McCusker W."/>
            <person name="McDonough S."/>
            <person name="Mehta T."/>
            <person name="Meldrim J."/>
            <person name="Meneus L."/>
            <person name="Mihai O."/>
            <person name="Mihalev A."/>
            <person name="Mihova T."/>
            <person name="Mittelman R."/>
            <person name="Mlenga V."/>
            <person name="Montmayeur A."/>
            <person name="Mulrain L."/>
            <person name="Navidi A."/>
            <person name="Naylor J."/>
            <person name="Negash T."/>
            <person name="Nguyen T."/>
            <person name="Nguyen N."/>
            <person name="Nicol R."/>
            <person name="Norbu C."/>
            <person name="Norbu N."/>
            <person name="Novod N."/>
            <person name="O'Neill B."/>
            <person name="Osman S."/>
            <person name="Markiewicz E."/>
            <person name="Oyono O.L."/>
            <person name="Patti C."/>
            <person name="Phunkhang P."/>
            <person name="Pierre F."/>
            <person name="Priest M."/>
            <person name="Raghuraman S."/>
            <person name="Rege F."/>
            <person name="Reyes R."/>
            <person name="Rise C."/>
            <person name="Rogov P."/>
            <person name="Ross K."/>
            <person name="Ryan E."/>
            <person name="Settipalli S."/>
            <person name="Shea T."/>
            <person name="Sherpa N."/>
            <person name="Shi L."/>
            <person name="Shih D."/>
            <person name="Sparrow T."/>
            <person name="Spaulding J."/>
            <person name="Stalker J."/>
            <person name="Stange-Thomann N."/>
            <person name="Stavropoulos S."/>
            <person name="Stone C."/>
            <person name="Strader C."/>
            <person name="Tesfaye S."/>
            <person name="Thomson T."/>
            <person name="Thoulutsang Y."/>
            <person name="Thoulutsang D."/>
            <person name="Topham K."/>
            <person name="Topping I."/>
            <person name="Tsamla T."/>
            <person name="Vassiliev H."/>
            <person name="Vo A."/>
            <person name="Wangchuk T."/>
            <person name="Wangdi T."/>
            <person name="Weiand M."/>
            <person name="Wilkinson J."/>
            <person name="Wilson A."/>
            <person name="Yadav S."/>
            <person name="Young G."/>
            <person name="Yu Q."/>
            <person name="Zembek L."/>
            <person name="Zhong D."/>
            <person name="Zimmer A."/>
            <person name="Zwirko Z."/>
            <person name="Jaffe D.B."/>
            <person name="Alvarez P."/>
            <person name="Brockman W."/>
            <person name="Butler J."/>
            <person name="Chin C."/>
            <person name="Gnerre S."/>
            <person name="Grabherr M."/>
            <person name="Kleber M."/>
            <person name="Mauceli E."/>
            <person name="MacCallum I."/>
        </authorList>
    </citation>
    <scope>NUCLEOTIDE SEQUENCE [LARGE SCALE GENOMIC DNA]</scope>
    <source>
        <strain evidence="4">Rob3c / Tucson 14021-0248.25</strain>
    </source>
</reference>
<feature type="region of interest" description="Disordered" evidence="1">
    <location>
        <begin position="126"/>
        <end position="161"/>
    </location>
</feature>
<dbReference type="AlphaFoldDB" id="B4I4Z8"/>
<protein>
    <submittedName>
        <fullName evidence="3">GM10989</fullName>
    </submittedName>
</protein>
<organism evidence="4">
    <name type="scientific">Drosophila sechellia</name>
    <name type="common">Fruit fly</name>
    <dbReference type="NCBI Taxonomy" id="7238"/>
    <lineage>
        <taxon>Eukaryota</taxon>
        <taxon>Metazoa</taxon>
        <taxon>Ecdysozoa</taxon>
        <taxon>Arthropoda</taxon>
        <taxon>Hexapoda</taxon>
        <taxon>Insecta</taxon>
        <taxon>Pterygota</taxon>
        <taxon>Neoptera</taxon>
        <taxon>Endopterygota</taxon>
        <taxon>Diptera</taxon>
        <taxon>Brachycera</taxon>
        <taxon>Muscomorpha</taxon>
        <taxon>Ephydroidea</taxon>
        <taxon>Drosophilidae</taxon>
        <taxon>Drosophila</taxon>
        <taxon>Sophophora</taxon>
    </lineage>
</organism>
<evidence type="ECO:0000313" key="4">
    <source>
        <dbReference type="Proteomes" id="UP000001292"/>
    </source>
</evidence>
<accession>B4I4Z8</accession>
<dbReference type="EMBL" id="CH480821">
    <property type="protein sequence ID" value="EDW55291.1"/>
    <property type="molecule type" value="Genomic_DNA"/>
</dbReference>
<feature type="chain" id="PRO_5002810025" evidence="2">
    <location>
        <begin position="23"/>
        <end position="195"/>
    </location>
</feature>
<keyword evidence="2" id="KW-0732">Signal</keyword>
<keyword evidence="4" id="KW-1185">Reference proteome</keyword>
<dbReference type="HOGENOM" id="CLU_1397706_0_0_1"/>
<proteinExistence type="predicted"/>
<gene>
    <name evidence="3" type="primary">Dsec\GM10989</name>
    <name evidence="3" type="ORF">Dsec_GM10989</name>
</gene>
<feature type="signal peptide" evidence="2">
    <location>
        <begin position="1"/>
        <end position="22"/>
    </location>
</feature>